<evidence type="ECO:0000313" key="3">
    <source>
        <dbReference type="Proteomes" id="UP000005426"/>
    </source>
</evidence>
<dbReference type="AlphaFoldDB" id="G9NRY3"/>
<dbReference type="EMBL" id="ABDG02000022">
    <property type="protein sequence ID" value="EHK46763.1"/>
    <property type="molecule type" value="Genomic_DNA"/>
</dbReference>
<sequence length="201" mass="22016">MSMRKLFAATTLVVVAAAASVPKCAAFPSSMIEYSSGFKQPKPPLVQPEFTANFVQHKWDETLSHIMTGYIDNSPAKGMVRVNEAYDDAPASSVFNYANVTGDGLVDNVMTIYNGTTPYVWQGYVNSNYPIFQQDFLAKADAVFGGIVTRQFNGDVASVSVIPVTVYVNSCNVIVGYDYFSPGRRTRVVTDFFNIQVQTGN</sequence>
<reference evidence="2 3" key="1">
    <citation type="journal article" date="2011" name="Genome Biol.">
        <title>Comparative genome sequence analysis underscores mycoparasitism as the ancestral life style of Trichoderma.</title>
        <authorList>
            <person name="Kubicek C.P."/>
            <person name="Herrera-Estrella A."/>
            <person name="Seidl-Seiboth V."/>
            <person name="Martinez D.A."/>
            <person name="Druzhinina I.S."/>
            <person name="Thon M."/>
            <person name="Zeilinger S."/>
            <person name="Casas-Flores S."/>
            <person name="Horwitz B.A."/>
            <person name="Mukherjee P.K."/>
            <person name="Mukherjee M."/>
            <person name="Kredics L."/>
            <person name="Alcaraz L.D."/>
            <person name="Aerts A."/>
            <person name="Antal Z."/>
            <person name="Atanasova L."/>
            <person name="Cervantes-Badillo M.G."/>
            <person name="Challacombe J."/>
            <person name="Chertkov O."/>
            <person name="McCluskey K."/>
            <person name="Coulpier F."/>
            <person name="Deshpande N."/>
            <person name="von Doehren H."/>
            <person name="Ebbole D.J."/>
            <person name="Esquivel-Naranjo E.U."/>
            <person name="Fekete E."/>
            <person name="Flipphi M."/>
            <person name="Glaser F."/>
            <person name="Gomez-Rodriguez E.Y."/>
            <person name="Gruber S."/>
            <person name="Han C."/>
            <person name="Henrissat B."/>
            <person name="Hermosa R."/>
            <person name="Hernandez-Onate M."/>
            <person name="Karaffa L."/>
            <person name="Kosti I."/>
            <person name="Le Crom S."/>
            <person name="Lindquist E."/>
            <person name="Lucas S."/>
            <person name="Luebeck M."/>
            <person name="Luebeck P.S."/>
            <person name="Margeot A."/>
            <person name="Metz B."/>
            <person name="Misra M."/>
            <person name="Nevalainen H."/>
            <person name="Omann M."/>
            <person name="Packer N."/>
            <person name="Perrone G."/>
            <person name="Uresti-Rivera E.E."/>
            <person name="Salamov A."/>
            <person name="Schmoll M."/>
            <person name="Seiboth B."/>
            <person name="Shapiro H."/>
            <person name="Sukno S."/>
            <person name="Tamayo-Ramos J.A."/>
            <person name="Tisch D."/>
            <person name="Wiest A."/>
            <person name="Wilkinson H.H."/>
            <person name="Zhang M."/>
            <person name="Coutinho P.M."/>
            <person name="Kenerley C.M."/>
            <person name="Monte E."/>
            <person name="Baker S.E."/>
            <person name="Grigoriev I.V."/>
        </authorList>
    </citation>
    <scope>NUCLEOTIDE SEQUENCE [LARGE SCALE GENOMIC DNA]</scope>
    <source>
        <strain evidence="3">ATCC 20476 / IMI 206040</strain>
    </source>
</reference>
<dbReference type="eggNOG" id="ENOG502SN95">
    <property type="taxonomic scope" value="Eukaryota"/>
</dbReference>
<dbReference type="Proteomes" id="UP000005426">
    <property type="component" value="Unassembled WGS sequence"/>
</dbReference>
<dbReference type="OMA" id="IQHKWNQ"/>
<accession>G9NRY3</accession>
<evidence type="ECO:0000313" key="2">
    <source>
        <dbReference type="EMBL" id="EHK46763.1"/>
    </source>
</evidence>
<dbReference type="HOGENOM" id="CLU_108575_1_0_1"/>
<feature type="signal peptide" evidence="1">
    <location>
        <begin position="1"/>
        <end position="26"/>
    </location>
</feature>
<dbReference type="OrthoDB" id="3535343at2759"/>
<evidence type="ECO:0008006" key="4">
    <source>
        <dbReference type="Google" id="ProtNLM"/>
    </source>
</evidence>
<comment type="caution">
    <text evidence="2">The sequence shown here is derived from an EMBL/GenBank/DDBJ whole genome shotgun (WGS) entry which is preliminary data.</text>
</comment>
<proteinExistence type="predicted"/>
<gene>
    <name evidence="2" type="ORF">TRIATDRAFT_264077</name>
</gene>
<evidence type="ECO:0000256" key="1">
    <source>
        <dbReference type="SAM" id="SignalP"/>
    </source>
</evidence>
<name>G9NRY3_HYPAI</name>
<keyword evidence="1" id="KW-0732">Signal</keyword>
<protein>
    <recommendedName>
        <fullName evidence="4">SnoaL-like domain-containing protein</fullName>
    </recommendedName>
</protein>
<feature type="chain" id="PRO_5003525187" description="SnoaL-like domain-containing protein" evidence="1">
    <location>
        <begin position="27"/>
        <end position="201"/>
    </location>
</feature>
<keyword evidence="3" id="KW-1185">Reference proteome</keyword>
<organism evidence="2 3">
    <name type="scientific">Hypocrea atroviridis (strain ATCC 20476 / IMI 206040)</name>
    <name type="common">Trichoderma atroviride</name>
    <dbReference type="NCBI Taxonomy" id="452589"/>
    <lineage>
        <taxon>Eukaryota</taxon>
        <taxon>Fungi</taxon>
        <taxon>Dikarya</taxon>
        <taxon>Ascomycota</taxon>
        <taxon>Pezizomycotina</taxon>
        <taxon>Sordariomycetes</taxon>
        <taxon>Hypocreomycetidae</taxon>
        <taxon>Hypocreales</taxon>
        <taxon>Hypocreaceae</taxon>
        <taxon>Trichoderma</taxon>
    </lineage>
</organism>